<evidence type="ECO:0000313" key="9">
    <source>
        <dbReference type="Proteomes" id="UP001385499"/>
    </source>
</evidence>
<dbReference type="Pfam" id="PF00155">
    <property type="entry name" value="Aminotran_1_2"/>
    <property type="match status" value="1"/>
</dbReference>
<evidence type="ECO:0000313" key="8">
    <source>
        <dbReference type="EMBL" id="MEJ8475474.1"/>
    </source>
</evidence>
<keyword evidence="3" id="KW-0805">Transcription regulation</keyword>
<dbReference type="EMBL" id="JBAKIA010000011">
    <property type="protein sequence ID" value="MEJ8475474.1"/>
    <property type="molecule type" value="Genomic_DNA"/>
</dbReference>
<dbReference type="Gene3D" id="3.40.640.10">
    <property type="entry name" value="Type I PLP-dependent aspartate aminotransferase-like (Major domain)"/>
    <property type="match status" value="1"/>
</dbReference>
<keyword evidence="8" id="KW-0032">Aminotransferase</keyword>
<keyword evidence="4" id="KW-0238">DNA-binding</keyword>
<dbReference type="GO" id="GO:0008483">
    <property type="term" value="F:transaminase activity"/>
    <property type="evidence" value="ECO:0007669"/>
    <property type="project" value="UniProtKB-KW"/>
</dbReference>
<dbReference type="SMART" id="SM00345">
    <property type="entry name" value="HTH_GNTR"/>
    <property type="match status" value="1"/>
</dbReference>
<evidence type="ECO:0000256" key="2">
    <source>
        <dbReference type="ARBA" id="ARBA00022898"/>
    </source>
</evidence>
<dbReference type="RefSeq" id="WP_340275572.1">
    <property type="nucleotide sequence ID" value="NZ_JBAKIA010000011.1"/>
</dbReference>
<dbReference type="SUPFAM" id="SSF46785">
    <property type="entry name" value="Winged helix' DNA-binding domain"/>
    <property type="match status" value="1"/>
</dbReference>
<protein>
    <submittedName>
        <fullName evidence="8">PLP-dependent aminotransferase family protein</fullName>
    </submittedName>
</protein>
<evidence type="ECO:0000256" key="3">
    <source>
        <dbReference type="ARBA" id="ARBA00023015"/>
    </source>
</evidence>
<keyword evidence="2" id="KW-0663">Pyridoxal phosphate</keyword>
<comment type="similarity">
    <text evidence="1">In the C-terminal section; belongs to the class-I pyridoxal-phosphate-dependent aminotransferase family.</text>
</comment>
<proteinExistence type="inferred from homology"/>
<dbReference type="SUPFAM" id="SSF53383">
    <property type="entry name" value="PLP-dependent transferases"/>
    <property type="match status" value="1"/>
</dbReference>
<dbReference type="CDD" id="cd07377">
    <property type="entry name" value="WHTH_GntR"/>
    <property type="match status" value="1"/>
</dbReference>
<keyword evidence="9" id="KW-1185">Reference proteome</keyword>
<dbReference type="InterPro" id="IPR051446">
    <property type="entry name" value="HTH_trans_reg/aminotransferase"/>
</dbReference>
<dbReference type="Gene3D" id="1.10.10.10">
    <property type="entry name" value="Winged helix-like DNA-binding domain superfamily/Winged helix DNA-binding domain"/>
    <property type="match status" value="1"/>
</dbReference>
<sequence length="492" mass="53966">MTNWIATLPSGKGPMYLRLAEQIANDITVGRLPPGAKLPPQRDLAYDLSITVGTVGRAYALVRERGLVSGEVGRGTYVLGSTNAQAQSQHDVVTHTPAHHRQTNSPRTPLPKDDPDFGGTRTFLPPPDMVRMDSTSAIEVGQATLVRELLDSITREHPYEIASYTRDQPQSWRKAGKQWLTQANWSPELESIVPTLGAHSAIMAVIAATTRPGDRIVFEELTYSSISRAVALAGRVPAPAARDEHGPLPEDLDRLCSQTHPKGIFLMPTMHNPTLSIMSEERRHAIIDIARQHNLWIIEDEVYGTLRAHSLPALASMAPERTFHVGSLSKAVAAGVRGGWISCPPAQTQRVMTAHKMLSGGISFLLAELSARLVLSGAADDIKSRVLTDMKARHAIAESYLKDYDFNSAPDAPFLWLKLPEPWLPGTFKAASAAEKILIDDEDEFKTGRSERTHHRVRMGFTNPVTHEDTANAFATLKQLLDGSSCAYDSFE</sequence>
<feature type="domain" description="HTH gntR-type" evidence="7">
    <location>
        <begin position="13"/>
        <end position="81"/>
    </location>
</feature>
<dbReference type="CDD" id="cd00609">
    <property type="entry name" value="AAT_like"/>
    <property type="match status" value="1"/>
</dbReference>
<dbReference type="InterPro" id="IPR015422">
    <property type="entry name" value="PyrdxlP-dep_Trfase_small"/>
</dbReference>
<dbReference type="InterPro" id="IPR036390">
    <property type="entry name" value="WH_DNA-bd_sf"/>
</dbReference>
<comment type="caution">
    <text evidence="8">The sequence shown here is derived from an EMBL/GenBank/DDBJ whole genome shotgun (WGS) entry which is preliminary data.</text>
</comment>
<dbReference type="Gene3D" id="3.90.1150.10">
    <property type="entry name" value="Aspartate Aminotransferase, domain 1"/>
    <property type="match status" value="1"/>
</dbReference>
<dbReference type="InterPro" id="IPR036388">
    <property type="entry name" value="WH-like_DNA-bd_sf"/>
</dbReference>
<dbReference type="InterPro" id="IPR000524">
    <property type="entry name" value="Tscrpt_reg_HTH_GntR"/>
</dbReference>
<dbReference type="PANTHER" id="PTHR46577">
    <property type="entry name" value="HTH-TYPE TRANSCRIPTIONAL REGULATORY PROTEIN GABR"/>
    <property type="match status" value="1"/>
</dbReference>
<keyword evidence="5" id="KW-0804">Transcription</keyword>
<organism evidence="8 9">
    <name type="scientific">Roseibium algae</name>
    <dbReference type="NCBI Taxonomy" id="3123038"/>
    <lineage>
        <taxon>Bacteria</taxon>
        <taxon>Pseudomonadati</taxon>
        <taxon>Pseudomonadota</taxon>
        <taxon>Alphaproteobacteria</taxon>
        <taxon>Hyphomicrobiales</taxon>
        <taxon>Stappiaceae</taxon>
        <taxon>Roseibium</taxon>
    </lineage>
</organism>
<accession>A0ABU8TMS4</accession>
<dbReference type="Pfam" id="PF00392">
    <property type="entry name" value="GntR"/>
    <property type="match status" value="1"/>
</dbReference>
<evidence type="ECO:0000256" key="1">
    <source>
        <dbReference type="ARBA" id="ARBA00005384"/>
    </source>
</evidence>
<keyword evidence="8" id="KW-0808">Transferase</keyword>
<name>A0ABU8TMS4_9HYPH</name>
<dbReference type="InterPro" id="IPR015424">
    <property type="entry name" value="PyrdxlP-dep_Trfase"/>
</dbReference>
<dbReference type="PANTHER" id="PTHR46577:SF1">
    <property type="entry name" value="HTH-TYPE TRANSCRIPTIONAL REGULATORY PROTEIN GABR"/>
    <property type="match status" value="1"/>
</dbReference>
<feature type="region of interest" description="Disordered" evidence="6">
    <location>
        <begin position="83"/>
        <end position="117"/>
    </location>
</feature>
<evidence type="ECO:0000256" key="6">
    <source>
        <dbReference type="SAM" id="MobiDB-lite"/>
    </source>
</evidence>
<evidence type="ECO:0000256" key="4">
    <source>
        <dbReference type="ARBA" id="ARBA00023125"/>
    </source>
</evidence>
<evidence type="ECO:0000256" key="5">
    <source>
        <dbReference type="ARBA" id="ARBA00023163"/>
    </source>
</evidence>
<gene>
    <name evidence="8" type="ORF">V6575_15365</name>
</gene>
<dbReference type="InterPro" id="IPR015421">
    <property type="entry name" value="PyrdxlP-dep_Trfase_major"/>
</dbReference>
<reference evidence="8 9" key="1">
    <citation type="submission" date="2024-02" db="EMBL/GenBank/DDBJ databases">
        <title>Roseibium algae sp. nov., isolated from marine alga (Grateloupia sp.), showing potential in myo-inositol conversion.</title>
        <authorList>
            <person name="Wang Y."/>
        </authorList>
    </citation>
    <scope>NUCLEOTIDE SEQUENCE [LARGE SCALE GENOMIC DNA]</scope>
    <source>
        <strain evidence="8 9">H3510</strain>
    </source>
</reference>
<dbReference type="Proteomes" id="UP001385499">
    <property type="component" value="Unassembled WGS sequence"/>
</dbReference>
<dbReference type="InterPro" id="IPR004839">
    <property type="entry name" value="Aminotransferase_I/II_large"/>
</dbReference>
<dbReference type="PROSITE" id="PS50949">
    <property type="entry name" value="HTH_GNTR"/>
    <property type="match status" value="1"/>
</dbReference>
<evidence type="ECO:0000259" key="7">
    <source>
        <dbReference type="PROSITE" id="PS50949"/>
    </source>
</evidence>